<dbReference type="InterPro" id="IPR028087">
    <property type="entry name" value="Tad_N"/>
</dbReference>
<dbReference type="OrthoDB" id="7522752at2"/>
<sequence>MHGFAIPFLRHFKRAANAITKRPTIKNERSFASDESGAIAVIFAAVLIPIILMLGAAVDYSRIALTRSETQDAIDAATLAAVKKISQMTDSEVRSMIEAYVDANLSSSVSVNIDLVEIERNPSALKVWASGSTDTTFMRIAGINTSDFKANSSAVASDKSIEVALVLDNSGSMSGSRITALKEAATSLVDILEENQQNTEDLSIGVVPFNHLVRVDTDSADDTSWLDLDVKTSIHRNNLPTNSNRFDLFETLKDPYTGKSEEWEGCVEARMHPYDIKDTAPNDSFKESYFLPFFYPDTREHFDNQYNSYNSYLPNSVSKNSPSKSIWKEFGEYYQQTFTKNRGPNYSCYVKRLLPMTTNMDAVRTHISGLGASGNTNIHLGTIWGLRILSPQAPYTQGRSHSDDENVKFLIVMSDGANTYSRYQAYGWSNDGRISGASSTVKEMNNRTLEACSAAKSEGVIVYTIAYGNVGSSTTTMMQNCATLPANAFTPQTTSDMVAVFKEIAAALNTIRLTD</sequence>
<evidence type="ECO:0000256" key="1">
    <source>
        <dbReference type="SAM" id="Phobius"/>
    </source>
</evidence>
<dbReference type="InterPro" id="IPR036465">
    <property type="entry name" value="vWFA_dom_sf"/>
</dbReference>
<dbReference type="PANTHER" id="PTHR10579">
    <property type="entry name" value="CALCIUM-ACTIVATED CHLORIDE CHANNEL REGULATOR"/>
    <property type="match status" value="1"/>
</dbReference>
<keyword evidence="4" id="KW-1185">Reference proteome</keyword>
<dbReference type="RefSeq" id="WP_101535646.1">
    <property type="nucleotide sequence ID" value="NZ_PKUQ01000054.1"/>
</dbReference>
<organism evidence="3 4">
    <name type="scientific">Cohaesibacter celericrescens</name>
    <dbReference type="NCBI Taxonomy" id="2067669"/>
    <lineage>
        <taxon>Bacteria</taxon>
        <taxon>Pseudomonadati</taxon>
        <taxon>Pseudomonadota</taxon>
        <taxon>Alphaproteobacteria</taxon>
        <taxon>Hyphomicrobiales</taxon>
        <taxon>Cohaesibacteraceae</taxon>
    </lineage>
</organism>
<feature type="domain" description="VWFA" evidence="2">
    <location>
        <begin position="162"/>
        <end position="210"/>
    </location>
</feature>
<dbReference type="InterPro" id="IPR051266">
    <property type="entry name" value="CLCR"/>
</dbReference>
<dbReference type="EMBL" id="PKUQ01000054">
    <property type="protein sequence ID" value="PLW75241.1"/>
    <property type="molecule type" value="Genomic_DNA"/>
</dbReference>
<keyword evidence="1" id="KW-0812">Transmembrane</keyword>
<keyword evidence="1" id="KW-0472">Membrane</keyword>
<evidence type="ECO:0000313" key="3">
    <source>
        <dbReference type="EMBL" id="PLW75241.1"/>
    </source>
</evidence>
<dbReference type="Proteomes" id="UP000234881">
    <property type="component" value="Unassembled WGS sequence"/>
</dbReference>
<dbReference type="InterPro" id="IPR002035">
    <property type="entry name" value="VWF_A"/>
</dbReference>
<reference evidence="3 4" key="1">
    <citation type="submission" date="2018-01" db="EMBL/GenBank/DDBJ databases">
        <title>The draft genome sequence of Cohaesibacter sp. H1304.</title>
        <authorList>
            <person name="Wang N.-N."/>
            <person name="Du Z.-J."/>
        </authorList>
    </citation>
    <scope>NUCLEOTIDE SEQUENCE [LARGE SCALE GENOMIC DNA]</scope>
    <source>
        <strain evidence="3 4">H1304</strain>
    </source>
</reference>
<keyword evidence="1" id="KW-1133">Transmembrane helix</keyword>
<dbReference type="SMART" id="SM00327">
    <property type="entry name" value="VWA"/>
    <property type="match status" value="1"/>
</dbReference>
<protein>
    <recommendedName>
        <fullName evidence="2">VWFA domain-containing protein</fullName>
    </recommendedName>
</protein>
<accession>A0A2N5XL28</accession>
<evidence type="ECO:0000313" key="4">
    <source>
        <dbReference type="Proteomes" id="UP000234881"/>
    </source>
</evidence>
<dbReference type="Pfam" id="PF13400">
    <property type="entry name" value="Tad"/>
    <property type="match status" value="1"/>
</dbReference>
<dbReference type="PANTHER" id="PTHR10579:SF43">
    <property type="entry name" value="ZINC FINGER (C3HC4-TYPE RING FINGER) FAMILY PROTEIN"/>
    <property type="match status" value="1"/>
</dbReference>
<dbReference type="Gene3D" id="3.40.50.410">
    <property type="entry name" value="von Willebrand factor, type A domain"/>
    <property type="match status" value="2"/>
</dbReference>
<name>A0A2N5XL28_9HYPH</name>
<proteinExistence type="predicted"/>
<gene>
    <name evidence="3" type="ORF">C0081_20720</name>
</gene>
<dbReference type="PROSITE" id="PS50234">
    <property type="entry name" value="VWFA"/>
    <property type="match status" value="1"/>
</dbReference>
<dbReference type="CDD" id="cd00198">
    <property type="entry name" value="vWFA"/>
    <property type="match status" value="1"/>
</dbReference>
<dbReference type="SUPFAM" id="SSF53300">
    <property type="entry name" value="vWA-like"/>
    <property type="match status" value="1"/>
</dbReference>
<comment type="caution">
    <text evidence="3">The sequence shown here is derived from an EMBL/GenBank/DDBJ whole genome shotgun (WGS) entry which is preliminary data.</text>
</comment>
<feature type="transmembrane region" description="Helical" evidence="1">
    <location>
        <begin position="37"/>
        <end position="58"/>
    </location>
</feature>
<evidence type="ECO:0000259" key="2">
    <source>
        <dbReference type="PROSITE" id="PS50234"/>
    </source>
</evidence>
<dbReference type="AlphaFoldDB" id="A0A2N5XL28"/>